<organism evidence="1 2">
    <name type="scientific">Parablautia muri</name>
    <dbReference type="NCBI Taxonomy" id="2320879"/>
    <lineage>
        <taxon>Bacteria</taxon>
        <taxon>Bacillati</taxon>
        <taxon>Bacillota</taxon>
        <taxon>Clostridia</taxon>
        <taxon>Lachnospirales</taxon>
        <taxon>Lachnospiraceae</taxon>
        <taxon>Parablautia</taxon>
    </lineage>
</organism>
<evidence type="ECO:0000313" key="1">
    <source>
        <dbReference type="EMBL" id="NBJ91942.1"/>
    </source>
</evidence>
<proteinExistence type="predicted"/>
<gene>
    <name evidence="1" type="ORF">D5281_04885</name>
</gene>
<comment type="caution">
    <text evidence="1">The sequence shown here is derived from an EMBL/GenBank/DDBJ whole genome shotgun (WGS) entry which is preliminary data.</text>
</comment>
<sequence length="87" mass="9808">METGKSGSEGGCRKPNLSFWHYCGRLLRICPEQLKFVRGAQSGTGILKHGSMIVPMDITVDKYSSIYRLFSTNPFEDRKEAAREEGH</sequence>
<protein>
    <submittedName>
        <fullName evidence="1">Uncharacterized protein</fullName>
    </submittedName>
</protein>
<dbReference type="Proteomes" id="UP001154420">
    <property type="component" value="Unassembled WGS sequence"/>
</dbReference>
<name>A0A9X5BEM9_9FIRM</name>
<dbReference type="RefSeq" id="WP_160559023.1">
    <property type="nucleotide sequence ID" value="NZ_QZDT01000005.1"/>
</dbReference>
<dbReference type="EMBL" id="QZDT01000005">
    <property type="protein sequence ID" value="NBJ91942.1"/>
    <property type="molecule type" value="Genomic_DNA"/>
</dbReference>
<accession>A0A9X5BEM9</accession>
<dbReference type="AlphaFoldDB" id="A0A9X5BEM9"/>
<reference evidence="1" key="1">
    <citation type="submission" date="2018-09" db="EMBL/GenBank/DDBJ databases">
        <title>Murine metabolic-syndrome-specific gut microbial biobank.</title>
        <authorList>
            <person name="Liu C."/>
        </authorList>
    </citation>
    <scope>NUCLEOTIDE SEQUENCE</scope>
    <source>
        <strain evidence="1">D42-62</strain>
    </source>
</reference>
<evidence type="ECO:0000313" key="2">
    <source>
        <dbReference type="Proteomes" id="UP001154420"/>
    </source>
</evidence>
<keyword evidence="2" id="KW-1185">Reference proteome</keyword>